<dbReference type="PANTHER" id="PTHR34975">
    <property type="entry name" value="SPORE GERMINATION PROTEIN A2"/>
    <property type="match status" value="1"/>
</dbReference>
<gene>
    <name evidence="9" type="ORF">KVH43_06690</name>
</gene>
<dbReference type="InterPro" id="IPR004761">
    <property type="entry name" value="Spore_GerAB"/>
</dbReference>
<feature type="transmembrane region" description="Helical" evidence="8">
    <location>
        <begin position="214"/>
        <end position="247"/>
    </location>
</feature>
<accession>A0ABX8R9Z2</accession>
<keyword evidence="4" id="KW-0309">Germination</keyword>
<comment type="similarity">
    <text evidence="2">Belongs to the amino acid-polyamine-organocation (APC) superfamily. Spore germination protein (SGP) (TC 2.A.3.9) family.</text>
</comment>
<feature type="transmembrane region" description="Helical" evidence="8">
    <location>
        <begin position="301"/>
        <end position="319"/>
    </location>
</feature>
<feature type="transmembrane region" description="Helical" evidence="8">
    <location>
        <begin position="334"/>
        <end position="355"/>
    </location>
</feature>
<keyword evidence="6 8" id="KW-1133">Transmembrane helix</keyword>
<comment type="subcellular location">
    <subcellularLocation>
        <location evidence="1">Membrane</location>
        <topology evidence="1">Multi-pass membrane protein</topology>
    </subcellularLocation>
</comment>
<feature type="transmembrane region" description="Helical" evidence="8">
    <location>
        <begin position="114"/>
        <end position="132"/>
    </location>
</feature>
<feature type="transmembrane region" description="Helical" evidence="8">
    <location>
        <begin position="184"/>
        <end position="202"/>
    </location>
</feature>
<proteinExistence type="inferred from homology"/>
<dbReference type="EMBL" id="CP078093">
    <property type="protein sequence ID" value="QXM05092.1"/>
    <property type="molecule type" value="Genomic_DNA"/>
</dbReference>
<feature type="transmembrane region" description="Helical" evidence="8">
    <location>
        <begin position="12"/>
        <end position="31"/>
    </location>
</feature>
<keyword evidence="10" id="KW-1185">Reference proteome</keyword>
<protein>
    <submittedName>
        <fullName evidence="9">Endospore germination permease</fullName>
    </submittedName>
</protein>
<evidence type="ECO:0000256" key="2">
    <source>
        <dbReference type="ARBA" id="ARBA00007998"/>
    </source>
</evidence>
<dbReference type="Pfam" id="PF03845">
    <property type="entry name" value="Spore_permease"/>
    <property type="match status" value="1"/>
</dbReference>
<dbReference type="Proteomes" id="UP000886818">
    <property type="component" value="Chromosome"/>
</dbReference>
<keyword evidence="7 8" id="KW-0472">Membrane</keyword>
<evidence type="ECO:0000256" key="4">
    <source>
        <dbReference type="ARBA" id="ARBA00022544"/>
    </source>
</evidence>
<evidence type="ECO:0000256" key="3">
    <source>
        <dbReference type="ARBA" id="ARBA00022448"/>
    </source>
</evidence>
<evidence type="ECO:0000256" key="5">
    <source>
        <dbReference type="ARBA" id="ARBA00022692"/>
    </source>
</evidence>
<dbReference type="NCBIfam" id="TIGR00912">
    <property type="entry name" value="2A0309"/>
    <property type="match status" value="1"/>
</dbReference>
<keyword evidence="5 8" id="KW-0812">Transmembrane</keyword>
<name>A0ABX8R9Z2_9CLOT</name>
<organism evidence="9 10">
    <name type="scientific">Crassaminicella indica</name>
    <dbReference type="NCBI Taxonomy" id="2855394"/>
    <lineage>
        <taxon>Bacteria</taxon>
        <taxon>Bacillati</taxon>
        <taxon>Bacillota</taxon>
        <taxon>Clostridia</taxon>
        <taxon>Eubacteriales</taxon>
        <taxon>Clostridiaceae</taxon>
        <taxon>Crassaminicella</taxon>
    </lineage>
</organism>
<feature type="transmembrane region" description="Helical" evidence="8">
    <location>
        <begin position="267"/>
        <end position="289"/>
    </location>
</feature>
<evidence type="ECO:0000313" key="9">
    <source>
        <dbReference type="EMBL" id="QXM05092.1"/>
    </source>
</evidence>
<feature type="transmembrane region" description="Helical" evidence="8">
    <location>
        <begin position="79"/>
        <end position="102"/>
    </location>
</feature>
<dbReference type="RefSeq" id="WP_218281792.1">
    <property type="nucleotide sequence ID" value="NZ_CP078093.1"/>
</dbReference>
<keyword evidence="3" id="KW-0813">Transport</keyword>
<feature type="transmembrane region" description="Helical" evidence="8">
    <location>
        <begin position="144"/>
        <end position="164"/>
    </location>
</feature>
<evidence type="ECO:0000313" key="10">
    <source>
        <dbReference type="Proteomes" id="UP000886818"/>
    </source>
</evidence>
<sequence>MMNKEVISDKQAISIVVLFMSGTSTMLMLALDAYGDFWLAIIFAVVIALFTTFIFSQLHGIYPEKDFFDMCEACFGKSLGKVICILYIYFIIEEATAVLINTKQFITETTMPETPQTIVIIPLMLLCVWAVKSGIEVIGKWSELSMIIFVSLIIIMGILLIPQMELDNFEPILYKGIKPVLKGTLSAFTFPFGEIVMLAMVFSNFKTKKSAYKVYMLGIFISGIIALMTSITTILVLGIDIATTSYFPVFNAASGIDIGDFIQRLEIIAALIGVIGAFLKNSILLLAVCKGITKIFHLTNYHLMIIPVSLLIINYSNILVDSRMRFVEWNEKAWSYYAVVFELFIPMIMLLIATIKKGAMDSMRKQQ</sequence>
<evidence type="ECO:0000256" key="7">
    <source>
        <dbReference type="ARBA" id="ARBA00023136"/>
    </source>
</evidence>
<reference evidence="9" key="1">
    <citation type="submission" date="2021-07" db="EMBL/GenBank/DDBJ databases">
        <title>Complete genome sequence of Crassaminicella sp. 143-21, isolated from a deep-sea hydrothermal vent.</title>
        <authorList>
            <person name="Li X."/>
        </authorList>
    </citation>
    <scope>NUCLEOTIDE SEQUENCE</scope>
    <source>
        <strain evidence="9">143-21</strain>
    </source>
</reference>
<evidence type="ECO:0000256" key="1">
    <source>
        <dbReference type="ARBA" id="ARBA00004141"/>
    </source>
</evidence>
<dbReference type="PANTHER" id="PTHR34975:SF2">
    <property type="entry name" value="SPORE GERMINATION PROTEIN A2"/>
    <property type="match status" value="1"/>
</dbReference>
<feature type="transmembrane region" description="Helical" evidence="8">
    <location>
        <begin position="37"/>
        <end position="58"/>
    </location>
</feature>
<evidence type="ECO:0000256" key="6">
    <source>
        <dbReference type="ARBA" id="ARBA00022989"/>
    </source>
</evidence>
<evidence type="ECO:0000256" key="8">
    <source>
        <dbReference type="SAM" id="Phobius"/>
    </source>
</evidence>